<keyword evidence="3" id="KW-1185">Reference proteome</keyword>
<dbReference type="Proteomes" id="UP001320603">
    <property type="component" value="Chromosome"/>
</dbReference>
<dbReference type="PANTHER" id="PTHR34610:SF3">
    <property type="entry name" value="SSL7007 PROTEIN"/>
    <property type="match status" value="1"/>
</dbReference>
<dbReference type="Pfam" id="PF13470">
    <property type="entry name" value="PIN_3"/>
    <property type="match status" value="1"/>
</dbReference>
<accession>A0ABZ2IGQ9</accession>
<dbReference type="EMBL" id="CP146284">
    <property type="protein sequence ID" value="WWV65118.1"/>
    <property type="molecule type" value="Genomic_DNA"/>
</dbReference>
<dbReference type="Gene3D" id="3.40.50.1010">
    <property type="entry name" value="5'-nuclease"/>
    <property type="match status" value="1"/>
</dbReference>
<reference evidence="2 3" key="1">
    <citation type="submission" date="2024-02" db="EMBL/GenBank/DDBJ databases">
        <title>Whole genome sequencing of Parabacteroides sp. AD58.</title>
        <authorList>
            <person name="Chaplin A.V."/>
            <person name="Pikina A.P."/>
            <person name="Sokolova S.R."/>
            <person name="Korostin D.O."/>
            <person name="Efimov B.A."/>
        </authorList>
    </citation>
    <scope>NUCLEOTIDE SEQUENCE [LARGE SCALE GENOMIC DNA]</scope>
    <source>
        <strain evidence="2 3">AD58</strain>
    </source>
</reference>
<dbReference type="NCBIfam" id="TIGR00305">
    <property type="entry name" value="putative toxin-antitoxin system toxin component, PIN family"/>
    <property type="match status" value="1"/>
</dbReference>
<dbReference type="PANTHER" id="PTHR34610">
    <property type="entry name" value="SSL7007 PROTEIN"/>
    <property type="match status" value="1"/>
</dbReference>
<proteinExistence type="predicted"/>
<feature type="domain" description="PIN" evidence="1">
    <location>
        <begin position="4"/>
        <end position="110"/>
    </location>
</feature>
<dbReference type="InterPro" id="IPR002716">
    <property type="entry name" value="PIN_dom"/>
</dbReference>
<dbReference type="RefSeq" id="WP_251968369.1">
    <property type="nucleotide sequence ID" value="NZ_CP146284.1"/>
</dbReference>
<dbReference type="InterPro" id="IPR002850">
    <property type="entry name" value="PIN_toxin-like"/>
</dbReference>
<evidence type="ECO:0000313" key="3">
    <source>
        <dbReference type="Proteomes" id="UP001320603"/>
    </source>
</evidence>
<organism evidence="2 3">
    <name type="scientific">Parabacteroides absconsus</name>
    <dbReference type="NCBI Taxonomy" id="2951805"/>
    <lineage>
        <taxon>Bacteria</taxon>
        <taxon>Pseudomonadati</taxon>
        <taxon>Bacteroidota</taxon>
        <taxon>Bacteroidia</taxon>
        <taxon>Bacteroidales</taxon>
        <taxon>Tannerellaceae</taxon>
        <taxon>Parabacteroides</taxon>
    </lineage>
</organism>
<name>A0ABZ2IGQ9_9BACT</name>
<dbReference type="InterPro" id="IPR029060">
    <property type="entry name" value="PIN-like_dom_sf"/>
</dbReference>
<evidence type="ECO:0000259" key="1">
    <source>
        <dbReference type="Pfam" id="PF13470"/>
    </source>
</evidence>
<protein>
    <submittedName>
        <fullName evidence="2">Toxin-antitoxin system toxin component, PIN family</fullName>
    </submittedName>
</protein>
<gene>
    <name evidence="2" type="ORF">NEE14_008690</name>
</gene>
<evidence type="ECO:0000313" key="2">
    <source>
        <dbReference type="EMBL" id="WWV65118.1"/>
    </source>
</evidence>
<dbReference type="SUPFAM" id="SSF88723">
    <property type="entry name" value="PIN domain-like"/>
    <property type="match status" value="1"/>
</dbReference>
<sequence>MQSIVLDTNVLVMSISARNVYHKVWQAFLQGDYTLCVSNEILEEYVEVLTRNINARVAEAVVYAILTRWNVRKLDPHYRFHLIKTDEDDNKFVDCAIAGNARYIVTEDHHFDVLKEISFPKVAVINIDDFASQF</sequence>